<feature type="transmembrane region" description="Helical" evidence="1">
    <location>
        <begin position="15"/>
        <end position="31"/>
    </location>
</feature>
<proteinExistence type="predicted"/>
<sequence>MFLGDLKPYSVKSSVFSRPLLCYVMFFLNRFRDFIRFHPHMFSVYFIFNIINFVSTPFTAGVTMMILKKISGLDCAPMLSYMFLVIALLFV</sequence>
<dbReference type="Proteomes" id="UP001233999">
    <property type="component" value="Unassembled WGS sequence"/>
</dbReference>
<dbReference type="AlphaFoldDB" id="A0AAD8EA50"/>
<feature type="transmembrane region" description="Helical" evidence="1">
    <location>
        <begin position="70"/>
        <end position="90"/>
    </location>
</feature>
<protein>
    <submittedName>
        <fullName evidence="2">Uncharacterized protein</fullName>
    </submittedName>
</protein>
<keyword evidence="3" id="KW-1185">Reference proteome</keyword>
<reference evidence="2" key="1">
    <citation type="journal article" date="2023" name="IScience">
        <title>Live-bearing cockroach genome reveals convergent evolutionary mechanisms linked to viviparity in insects and beyond.</title>
        <authorList>
            <person name="Fouks B."/>
            <person name="Harrison M.C."/>
            <person name="Mikhailova A.A."/>
            <person name="Marchal E."/>
            <person name="English S."/>
            <person name="Carruthers M."/>
            <person name="Jennings E.C."/>
            <person name="Chiamaka E.L."/>
            <person name="Frigard R.A."/>
            <person name="Pippel M."/>
            <person name="Attardo G.M."/>
            <person name="Benoit J.B."/>
            <person name="Bornberg-Bauer E."/>
            <person name="Tobe S.S."/>
        </authorList>
    </citation>
    <scope>NUCLEOTIDE SEQUENCE</scope>
    <source>
        <strain evidence="2">Stay&amp;Tobe</strain>
    </source>
</reference>
<organism evidence="2 3">
    <name type="scientific">Diploptera punctata</name>
    <name type="common">Pacific beetle cockroach</name>
    <dbReference type="NCBI Taxonomy" id="6984"/>
    <lineage>
        <taxon>Eukaryota</taxon>
        <taxon>Metazoa</taxon>
        <taxon>Ecdysozoa</taxon>
        <taxon>Arthropoda</taxon>
        <taxon>Hexapoda</taxon>
        <taxon>Insecta</taxon>
        <taxon>Pterygota</taxon>
        <taxon>Neoptera</taxon>
        <taxon>Polyneoptera</taxon>
        <taxon>Dictyoptera</taxon>
        <taxon>Blattodea</taxon>
        <taxon>Blaberoidea</taxon>
        <taxon>Blaberidae</taxon>
        <taxon>Diplopterinae</taxon>
        <taxon>Diploptera</taxon>
    </lineage>
</organism>
<name>A0AAD8EA50_DIPPU</name>
<feature type="non-terminal residue" evidence="2">
    <location>
        <position position="91"/>
    </location>
</feature>
<reference evidence="2" key="2">
    <citation type="submission" date="2023-05" db="EMBL/GenBank/DDBJ databases">
        <authorList>
            <person name="Fouks B."/>
        </authorList>
    </citation>
    <scope>NUCLEOTIDE SEQUENCE</scope>
    <source>
        <strain evidence="2">Stay&amp;Tobe</strain>
        <tissue evidence="2">Testes</tissue>
    </source>
</reference>
<keyword evidence="1" id="KW-1133">Transmembrane helix</keyword>
<comment type="caution">
    <text evidence="2">The sequence shown here is derived from an EMBL/GenBank/DDBJ whole genome shotgun (WGS) entry which is preliminary data.</text>
</comment>
<gene>
    <name evidence="2" type="ORF">L9F63_022908</name>
</gene>
<dbReference type="EMBL" id="JASPKZ010007747">
    <property type="protein sequence ID" value="KAJ9582763.1"/>
    <property type="molecule type" value="Genomic_DNA"/>
</dbReference>
<evidence type="ECO:0000313" key="2">
    <source>
        <dbReference type="EMBL" id="KAJ9582763.1"/>
    </source>
</evidence>
<feature type="transmembrane region" description="Helical" evidence="1">
    <location>
        <begin position="43"/>
        <end position="64"/>
    </location>
</feature>
<accession>A0AAD8EA50</accession>
<keyword evidence="1" id="KW-0472">Membrane</keyword>
<evidence type="ECO:0000313" key="3">
    <source>
        <dbReference type="Proteomes" id="UP001233999"/>
    </source>
</evidence>
<keyword evidence="1" id="KW-0812">Transmembrane</keyword>
<evidence type="ECO:0000256" key="1">
    <source>
        <dbReference type="SAM" id="Phobius"/>
    </source>
</evidence>